<reference evidence="2 3" key="1">
    <citation type="submission" date="2020-03" db="EMBL/GenBank/DDBJ databases">
        <title>Bradyrhizobium diversity isolated from nodules of Muelleranthus trifoliolatus.</title>
        <authorList>
            <person name="Klepa M."/>
            <person name="Helene L."/>
            <person name="Hungria M."/>
        </authorList>
    </citation>
    <scope>NUCLEOTIDE SEQUENCE [LARGE SCALE GENOMIC DNA]</scope>
    <source>
        <strain evidence="2 3">WSM 1744</strain>
    </source>
</reference>
<dbReference type="Proteomes" id="UP000528734">
    <property type="component" value="Unassembled WGS sequence"/>
</dbReference>
<dbReference type="AlphaFoldDB" id="A0A7Y4M293"/>
<dbReference type="SUPFAM" id="SSF51126">
    <property type="entry name" value="Pectin lyase-like"/>
    <property type="match status" value="1"/>
</dbReference>
<dbReference type="InterPro" id="IPR012334">
    <property type="entry name" value="Pectin_lyas_fold"/>
</dbReference>
<evidence type="ECO:0000259" key="1">
    <source>
        <dbReference type="Pfam" id="PF13229"/>
    </source>
</evidence>
<feature type="domain" description="Right handed beta helix" evidence="1">
    <location>
        <begin position="211"/>
        <end position="396"/>
    </location>
</feature>
<dbReference type="InterPro" id="IPR039448">
    <property type="entry name" value="Beta_helix"/>
</dbReference>
<dbReference type="InterPro" id="IPR011050">
    <property type="entry name" value="Pectin_lyase_fold/virulence"/>
</dbReference>
<sequence>MLTKRALGWGALSTVAASLWLPSLVQRSADADERLRDRERKPFAGRRHISPMGSGNRSGTDWHNAATLLDINEMIRLAGPDGTVHILAGPDPYPIAEPIAISRGGVSGKPVKVMGVDSAGAPAKARIIGTRTSPYPTTREDFAAMNKGSDVFRLWAGADHLHFSFLEFQNIGNGAFLVQANLAGLTLEDIIAANVTRFFERDPDKMCTVTDLKIRRVSVDGFSKSAIRLDQNTSNVVIEDVRADSMRQDFDNFAEGVDLSGNVHDVIFRRCVMRNSQQTLGPDDFWNGDGFTTELGTHNILFEDCVASGNTDAGFDLKSNNLTLLRCRSDGNTANFKLWGKKKVVMQECVSENPIQHGGTQRPVHLTAPWGANVLVKNCRFTDQNRGVTVYHTDANDAVKPPVGSTITVTGSRVSSTGKLSFVDLNSKVLIEGVEQPFDGR</sequence>
<evidence type="ECO:0000313" key="2">
    <source>
        <dbReference type="EMBL" id="NOJ47567.1"/>
    </source>
</evidence>
<comment type="caution">
    <text evidence="2">The sequence shown here is derived from an EMBL/GenBank/DDBJ whole genome shotgun (WGS) entry which is preliminary data.</text>
</comment>
<organism evidence="2 3">
    <name type="scientific">Bradyrhizobium archetypum</name>
    <dbReference type="NCBI Taxonomy" id="2721160"/>
    <lineage>
        <taxon>Bacteria</taxon>
        <taxon>Pseudomonadati</taxon>
        <taxon>Pseudomonadota</taxon>
        <taxon>Alphaproteobacteria</taxon>
        <taxon>Hyphomicrobiales</taxon>
        <taxon>Nitrobacteraceae</taxon>
        <taxon>Bradyrhizobium</taxon>
    </lineage>
</organism>
<gene>
    <name evidence="2" type="ORF">HCN50_15135</name>
</gene>
<dbReference type="SMART" id="SM00710">
    <property type="entry name" value="PbH1"/>
    <property type="match status" value="5"/>
</dbReference>
<proteinExistence type="predicted"/>
<keyword evidence="3" id="KW-1185">Reference proteome</keyword>
<dbReference type="EMBL" id="JAAVLW010000004">
    <property type="protein sequence ID" value="NOJ47567.1"/>
    <property type="molecule type" value="Genomic_DNA"/>
</dbReference>
<protein>
    <recommendedName>
        <fullName evidence="1">Right handed beta helix domain-containing protein</fullName>
    </recommendedName>
</protein>
<dbReference type="Gene3D" id="2.160.20.10">
    <property type="entry name" value="Single-stranded right-handed beta-helix, Pectin lyase-like"/>
    <property type="match status" value="1"/>
</dbReference>
<dbReference type="InterPro" id="IPR006626">
    <property type="entry name" value="PbH1"/>
</dbReference>
<dbReference type="Pfam" id="PF13229">
    <property type="entry name" value="Beta_helix"/>
    <property type="match status" value="1"/>
</dbReference>
<evidence type="ECO:0000313" key="3">
    <source>
        <dbReference type="Proteomes" id="UP000528734"/>
    </source>
</evidence>
<name>A0A7Y4M293_9BRAD</name>
<accession>A0A7Y4M293</accession>
<dbReference type="RefSeq" id="WP_171710441.1">
    <property type="nucleotide sequence ID" value="NZ_JAAVLW010000004.1"/>
</dbReference>